<dbReference type="Proteomes" id="UP000198282">
    <property type="component" value="Unassembled WGS sequence"/>
</dbReference>
<dbReference type="OrthoDB" id="3522542at2"/>
<accession>A0A239KM23</accession>
<evidence type="ECO:0000313" key="2">
    <source>
        <dbReference type="Proteomes" id="UP000198282"/>
    </source>
</evidence>
<evidence type="ECO:0000313" key="1">
    <source>
        <dbReference type="EMBL" id="SNT19447.1"/>
    </source>
</evidence>
<gene>
    <name evidence="1" type="ORF">SAMN05216276_102811</name>
</gene>
<keyword evidence="2" id="KW-1185">Reference proteome</keyword>
<dbReference type="RefSeq" id="WP_089209887.1">
    <property type="nucleotide sequence ID" value="NZ_FZOD01000028.1"/>
</dbReference>
<proteinExistence type="predicted"/>
<organism evidence="1 2">
    <name type="scientific">Streptosporangium subroseum</name>
    <dbReference type="NCBI Taxonomy" id="106412"/>
    <lineage>
        <taxon>Bacteria</taxon>
        <taxon>Bacillati</taxon>
        <taxon>Actinomycetota</taxon>
        <taxon>Actinomycetes</taxon>
        <taxon>Streptosporangiales</taxon>
        <taxon>Streptosporangiaceae</taxon>
        <taxon>Streptosporangium</taxon>
    </lineage>
</organism>
<dbReference type="EMBL" id="FZOD01000028">
    <property type="protein sequence ID" value="SNT19447.1"/>
    <property type="molecule type" value="Genomic_DNA"/>
</dbReference>
<sequence length="82" mass="9317">MGKLFWKDLETHHPGIDSLRLAPDVAAAWKQRITMKKTRSTTPTGEVIEVERPRADRGLNHLAIVRAFYLDLAEWAIGCSCR</sequence>
<dbReference type="AlphaFoldDB" id="A0A239KM23"/>
<protein>
    <submittedName>
        <fullName evidence="1">NADH-quinone oxidoreductase subunit H</fullName>
    </submittedName>
</protein>
<name>A0A239KM23_9ACTN</name>
<reference evidence="1 2" key="1">
    <citation type="submission" date="2017-06" db="EMBL/GenBank/DDBJ databases">
        <authorList>
            <person name="Kim H.J."/>
            <person name="Triplett B.A."/>
        </authorList>
    </citation>
    <scope>NUCLEOTIDE SEQUENCE [LARGE SCALE GENOMIC DNA]</scope>
    <source>
        <strain evidence="1 2">CGMCC 4.2132</strain>
    </source>
</reference>